<comment type="similarity">
    <text evidence="1 2">Belongs to the flagella basal body rod proteins family.</text>
</comment>
<dbReference type="InterPro" id="IPR010930">
    <property type="entry name" value="Flg_bb/hook_C_dom"/>
</dbReference>
<dbReference type="PANTHER" id="PTHR30435">
    <property type="entry name" value="FLAGELLAR PROTEIN"/>
    <property type="match status" value="1"/>
</dbReference>
<proteinExistence type="inferred from homology"/>
<evidence type="ECO:0000313" key="5">
    <source>
        <dbReference type="EMBL" id="MBF4501097.1"/>
    </source>
</evidence>
<dbReference type="RefSeq" id="WP_194562572.1">
    <property type="nucleotide sequence ID" value="NZ_JADKPV010000002.1"/>
</dbReference>
<dbReference type="PANTHER" id="PTHR30435:SF19">
    <property type="entry name" value="FLAGELLAR BASAL-BODY ROD PROTEIN FLGG"/>
    <property type="match status" value="1"/>
</dbReference>
<keyword evidence="5" id="KW-0282">Flagellum</keyword>
<keyword evidence="5" id="KW-0969">Cilium</keyword>
<accession>A0A8J7KC56</accession>
<dbReference type="InterPro" id="IPR001444">
    <property type="entry name" value="Flag_bb_rod_N"/>
</dbReference>
<organism evidence="5 6">
    <name type="scientific">Savagea serpentis</name>
    <dbReference type="NCBI Taxonomy" id="2785297"/>
    <lineage>
        <taxon>Bacteria</taxon>
        <taxon>Bacillati</taxon>
        <taxon>Bacillota</taxon>
        <taxon>Bacilli</taxon>
        <taxon>Bacillales</taxon>
        <taxon>Caryophanaceae</taxon>
        <taxon>Savagea</taxon>
    </lineage>
</organism>
<evidence type="ECO:0000259" key="3">
    <source>
        <dbReference type="Pfam" id="PF00460"/>
    </source>
</evidence>
<protein>
    <submittedName>
        <fullName evidence="5">Flagellar hook-basal body protein</fullName>
    </submittedName>
</protein>
<dbReference type="GO" id="GO:0009425">
    <property type="term" value="C:bacterial-type flagellum basal body"/>
    <property type="evidence" value="ECO:0007669"/>
    <property type="project" value="UniProtKB-SubCell"/>
</dbReference>
<evidence type="ECO:0000256" key="1">
    <source>
        <dbReference type="ARBA" id="ARBA00009677"/>
    </source>
</evidence>
<comment type="subcellular location">
    <subcellularLocation>
        <location evidence="2">Bacterial flagellum basal body</location>
    </subcellularLocation>
</comment>
<keyword evidence="6" id="KW-1185">Reference proteome</keyword>
<evidence type="ECO:0000259" key="4">
    <source>
        <dbReference type="Pfam" id="PF06429"/>
    </source>
</evidence>
<evidence type="ECO:0000256" key="2">
    <source>
        <dbReference type="RuleBase" id="RU362116"/>
    </source>
</evidence>
<dbReference type="Proteomes" id="UP000622653">
    <property type="component" value="Unassembled WGS sequence"/>
</dbReference>
<reference evidence="5" key="1">
    <citation type="submission" date="2020-11" db="EMBL/GenBank/DDBJ databases">
        <title>Multidrug resistant novel bacterium Savagea serpentis sp. nov., isolated from the scats of a vine snake (Ahaetulla nasuta).</title>
        <authorList>
            <person name="Venkata Ramana V."/>
            <person name="Vikas Patil S."/>
            <person name="Yogita Lugani V."/>
        </authorList>
    </citation>
    <scope>NUCLEOTIDE SEQUENCE</scope>
    <source>
        <strain evidence="5">SN6</strain>
    </source>
</reference>
<comment type="caution">
    <text evidence="5">The sequence shown here is derived from an EMBL/GenBank/DDBJ whole genome shotgun (WGS) entry which is preliminary data.</text>
</comment>
<evidence type="ECO:0000313" key="6">
    <source>
        <dbReference type="Proteomes" id="UP000622653"/>
    </source>
</evidence>
<dbReference type="Pfam" id="PF00460">
    <property type="entry name" value="Flg_bb_rod"/>
    <property type="match status" value="1"/>
</dbReference>
<name>A0A8J7KC56_9BACL</name>
<dbReference type="InterPro" id="IPR020013">
    <property type="entry name" value="Flagellar_FlgE/F/G"/>
</dbReference>
<dbReference type="Pfam" id="PF06429">
    <property type="entry name" value="Flg_bbr_C"/>
    <property type="match status" value="1"/>
</dbReference>
<dbReference type="AlphaFoldDB" id="A0A8J7KC56"/>
<sequence length="285" mass="31833">MIRTMVTAANTMGQIQQELDIIGHNVANVNTHGYKAEQASFQEMLYQQFRNDKGDTEAPRQSALGIRYGVGAMIGHSKVNWKQGTTQTTDRPLDFVLTEPKQYFNIRTMNEQAGGRNVQDIVLTRKGNFYAQPENDGTMLLVNEEGHPVLALGDQLIRFGEDFQSLSIKDGGELQIQFGNGRIETHQLQITRVDRPDLMKRLPAGNLTVPDNFDSLNFPIGEVLTDLVTPGERGAIGIQQGALEMSNVQLEKELTELINTQRSYQMNARTVTLADQMLGIINNVR</sequence>
<dbReference type="EMBL" id="JADKPV010000002">
    <property type="protein sequence ID" value="MBF4501097.1"/>
    <property type="molecule type" value="Genomic_DNA"/>
</dbReference>
<keyword evidence="5" id="KW-0966">Cell projection</keyword>
<feature type="domain" description="Flagellar basal-body/hook protein C-terminal" evidence="4">
    <location>
        <begin position="239"/>
        <end position="283"/>
    </location>
</feature>
<keyword evidence="2" id="KW-0975">Bacterial flagellum</keyword>
<gene>
    <name evidence="5" type="ORF">IRY55_06935</name>
</gene>
<dbReference type="GO" id="GO:0071978">
    <property type="term" value="P:bacterial-type flagellum-dependent swarming motility"/>
    <property type="evidence" value="ECO:0007669"/>
    <property type="project" value="TreeGrafter"/>
</dbReference>
<feature type="domain" description="Flagellar basal body rod protein N-terminal" evidence="3">
    <location>
        <begin position="7"/>
        <end position="35"/>
    </location>
</feature>
<dbReference type="NCBIfam" id="TIGR03506">
    <property type="entry name" value="FlgEFG_subfam"/>
    <property type="match status" value="1"/>
</dbReference>